<evidence type="ECO:0000313" key="1">
    <source>
        <dbReference type="EMBL" id="KAK7289919.1"/>
    </source>
</evidence>
<reference evidence="1 2" key="1">
    <citation type="submission" date="2024-01" db="EMBL/GenBank/DDBJ databases">
        <title>The genomes of 5 underutilized Papilionoideae crops provide insights into root nodulation and disease resistanc.</title>
        <authorList>
            <person name="Yuan L."/>
        </authorList>
    </citation>
    <scope>NUCLEOTIDE SEQUENCE [LARGE SCALE GENOMIC DNA]</scope>
    <source>
        <strain evidence="1">ZHUSHIDOU_FW_LH</strain>
        <tissue evidence="1">Leaf</tissue>
    </source>
</reference>
<evidence type="ECO:0000313" key="2">
    <source>
        <dbReference type="Proteomes" id="UP001372338"/>
    </source>
</evidence>
<name>A0AAN9J1A5_CROPI</name>
<dbReference type="EMBL" id="JAYWIO010000001">
    <property type="protein sequence ID" value="KAK7289919.1"/>
    <property type="molecule type" value="Genomic_DNA"/>
</dbReference>
<accession>A0AAN9J1A5</accession>
<sequence>MNDALLMKLGWNIMTNPDDLWNNTLEIFFDPDNALIPADAKINRATTESGSWDTTLLELLLPQQVVSKIRACPPPEAELGHDVLTWSGDETGRFTTKSAYDLLSKEKA</sequence>
<dbReference type="AlphaFoldDB" id="A0AAN9J1A5"/>
<protein>
    <submittedName>
        <fullName evidence="1">Uncharacterized protein</fullName>
    </submittedName>
</protein>
<keyword evidence="2" id="KW-1185">Reference proteome</keyword>
<organism evidence="1 2">
    <name type="scientific">Crotalaria pallida</name>
    <name type="common">Smooth rattlebox</name>
    <name type="synonym">Crotalaria striata</name>
    <dbReference type="NCBI Taxonomy" id="3830"/>
    <lineage>
        <taxon>Eukaryota</taxon>
        <taxon>Viridiplantae</taxon>
        <taxon>Streptophyta</taxon>
        <taxon>Embryophyta</taxon>
        <taxon>Tracheophyta</taxon>
        <taxon>Spermatophyta</taxon>
        <taxon>Magnoliopsida</taxon>
        <taxon>eudicotyledons</taxon>
        <taxon>Gunneridae</taxon>
        <taxon>Pentapetalae</taxon>
        <taxon>rosids</taxon>
        <taxon>fabids</taxon>
        <taxon>Fabales</taxon>
        <taxon>Fabaceae</taxon>
        <taxon>Papilionoideae</taxon>
        <taxon>50 kb inversion clade</taxon>
        <taxon>genistoids sensu lato</taxon>
        <taxon>core genistoids</taxon>
        <taxon>Crotalarieae</taxon>
        <taxon>Crotalaria</taxon>
    </lineage>
</organism>
<proteinExistence type="predicted"/>
<comment type="caution">
    <text evidence="1">The sequence shown here is derived from an EMBL/GenBank/DDBJ whole genome shotgun (WGS) entry which is preliminary data.</text>
</comment>
<dbReference type="Proteomes" id="UP001372338">
    <property type="component" value="Unassembled WGS sequence"/>
</dbReference>
<gene>
    <name evidence="1" type="ORF">RIF29_03956</name>
</gene>